<dbReference type="Proteomes" id="UP000295431">
    <property type="component" value="Unassembled WGS sequence"/>
</dbReference>
<dbReference type="InterPro" id="IPR009100">
    <property type="entry name" value="AcylCoA_DH/oxidase_NM_dom_sf"/>
</dbReference>
<name>A0A4R4PDU0_9ACTN</name>
<evidence type="ECO:0000259" key="9">
    <source>
        <dbReference type="Pfam" id="PF02771"/>
    </source>
</evidence>
<dbReference type="InterPro" id="IPR046373">
    <property type="entry name" value="Acyl-CoA_Oxase/DH_mid-dom_sf"/>
</dbReference>
<dbReference type="AlphaFoldDB" id="A0A4R4PDU0"/>
<dbReference type="InterPro" id="IPR006091">
    <property type="entry name" value="Acyl-CoA_Oxase/DH_mid-dom"/>
</dbReference>
<dbReference type="OrthoDB" id="3778631at2"/>
<keyword evidence="11" id="KW-1185">Reference proteome</keyword>
<evidence type="ECO:0000256" key="1">
    <source>
        <dbReference type="ARBA" id="ARBA00001974"/>
    </source>
</evidence>
<dbReference type="Gene3D" id="2.40.110.10">
    <property type="entry name" value="Butyryl-CoA Dehydrogenase, subunit A, domain 2"/>
    <property type="match status" value="1"/>
</dbReference>
<dbReference type="InterPro" id="IPR052161">
    <property type="entry name" value="Mycobact_Acyl-CoA_DH"/>
</dbReference>
<gene>
    <name evidence="10" type="ORF">E1284_00545</name>
</gene>
<comment type="cofactor">
    <cofactor evidence="1 6">
        <name>FAD</name>
        <dbReference type="ChEBI" id="CHEBI:57692"/>
    </cofactor>
</comment>
<dbReference type="GO" id="GO:0050660">
    <property type="term" value="F:flavin adenine dinucleotide binding"/>
    <property type="evidence" value="ECO:0007669"/>
    <property type="project" value="InterPro"/>
</dbReference>
<keyword evidence="4 6" id="KW-0274">FAD</keyword>
<sequence length="391" mass="42129">MTEDFSARADAWLAEHAPREPITDVAEARLFQGKLHDAGFAGITWPAEYGGQGLTRVEQRTFDELAQDYPLPTKPFLIGLGMVGPTLLDLGTSEQKRRFLRPMMRGEEIWCQLFSEPGAGSDVAGLATRARRDGDGWILDGQKVWTSRAEYAEWGALLARTDPGVPKHRGITMFVVDMASPGVQVRPLRDMTGAVRFNEVFFDGVRLPAGAVVGEVGEGWDAAVRMLGHERITISDLRIPRGHPASHAALAALARARGVAGDRHVRRRLAEVYRAERLAELLAARHSAEARVGRSIGPRGSAGKLAAGRLARLSADAIADIAGHTALAWEPGDDSAARLAAALLDAPSTRIAGGTDEIQRQIIGDRVLGLPREPAADRDIPFSDLRAKGSA</sequence>
<keyword evidence="5 6" id="KW-0560">Oxidoreductase</keyword>
<dbReference type="InterPro" id="IPR013786">
    <property type="entry name" value="AcylCoA_DH/ox_N"/>
</dbReference>
<dbReference type="GO" id="GO:0005886">
    <property type="term" value="C:plasma membrane"/>
    <property type="evidence" value="ECO:0007669"/>
    <property type="project" value="TreeGrafter"/>
</dbReference>
<evidence type="ECO:0000313" key="11">
    <source>
        <dbReference type="Proteomes" id="UP000295431"/>
    </source>
</evidence>
<evidence type="ECO:0000256" key="6">
    <source>
        <dbReference type="RuleBase" id="RU362125"/>
    </source>
</evidence>
<comment type="similarity">
    <text evidence="2 6">Belongs to the acyl-CoA dehydrogenase family.</text>
</comment>
<dbReference type="Pfam" id="PF02770">
    <property type="entry name" value="Acyl-CoA_dh_M"/>
    <property type="match status" value="1"/>
</dbReference>
<dbReference type="Pfam" id="PF02771">
    <property type="entry name" value="Acyl-CoA_dh_N"/>
    <property type="match status" value="1"/>
</dbReference>
<accession>A0A4R4PDU0</accession>
<evidence type="ECO:0000256" key="2">
    <source>
        <dbReference type="ARBA" id="ARBA00009347"/>
    </source>
</evidence>
<dbReference type="InterPro" id="IPR009075">
    <property type="entry name" value="AcylCo_DH/oxidase_C"/>
</dbReference>
<dbReference type="Pfam" id="PF00441">
    <property type="entry name" value="Acyl-CoA_dh_1"/>
    <property type="match status" value="1"/>
</dbReference>
<dbReference type="PANTHER" id="PTHR43292:SF4">
    <property type="entry name" value="ACYL-COA DEHYDROGENASE FADE34"/>
    <property type="match status" value="1"/>
</dbReference>
<keyword evidence="3 6" id="KW-0285">Flavoprotein</keyword>
<dbReference type="SUPFAM" id="SSF47203">
    <property type="entry name" value="Acyl-CoA dehydrogenase C-terminal domain-like"/>
    <property type="match status" value="1"/>
</dbReference>
<dbReference type="SUPFAM" id="SSF56645">
    <property type="entry name" value="Acyl-CoA dehydrogenase NM domain-like"/>
    <property type="match status" value="1"/>
</dbReference>
<proteinExistence type="inferred from homology"/>
<evidence type="ECO:0000259" key="7">
    <source>
        <dbReference type="Pfam" id="PF00441"/>
    </source>
</evidence>
<evidence type="ECO:0000256" key="3">
    <source>
        <dbReference type="ARBA" id="ARBA00022630"/>
    </source>
</evidence>
<dbReference type="InterPro" id="IPR037069">
    <property type="entry name" value="AcylCoA_DH/ox_N_sf"/>
</dbReference>
<dbReference type="EMBL" id="SMJW01000001">
    <property type="protein sequence ID" value="TDC20404.1"/>
    <property type="molecule type" value="Genomic_DNA"/>
</dbReference>
<reference evidence="10 11" key="1">
    <citation type="submission" date="2019-03" db="EMBL/GenBank/DDBJ databases">
        <title>Draft genome sequences of novel Actinobacteria.</title>
        <authorList>
            <person name="Sahin N."/>
            <person name="Ay H."/>
            <person name="Saygin H."/>
        </authorList>
    </citation>
    <scope>NUCLEOTIDE SEQUENCE [LARGE SCALE GENOMIC DNA]</scope>
    <source>
        <strain evidence="10 11">DSM 45347</strain>
    </source>
</reference>
<dbReference type="RefSeq" id="WP_131935890.1">
    <property type="nucleotide sequence ID" value="NZ_BAAAMX010000002.1"/>
</dbReference>
<feature type="domain" description="Acyl-CoA dehydrogenase/oxidase N-terminal" evidence="9">
    <location>
        <begin position="29"/>
        <end position="107"/>
    </location>
</feature>
<comment type="caution">
    <text evidence="10">The sequence shown here is derived from an EMBL/GenBank/DDBJ whole genome shotgun (WGS) entry which is preliminary data.</text>
</comment>
<protein>
    <submittedName>
        <fullName evidence="10">Dehydrogenase</fullName>
    </submittedName>
</protein>
<feature type="domain" description="Acyl-CoA dehydrogenase/oxidase C-terminal" evidence="7">
    <location>
        <begin position="217"/>
        <end position="368"/>
    </location>
</feature>
<dbReference type="InterPro" id="IPR036250">
    <property type="entry name" value="AcylCo_DH-like_C"/>
</dbReference>
<dbReference type="GO" id="GO:0016627">
    <property type="term" value="F:oxidoreductase activity, acting on the CH-CH group of donors"/>
    <property type="evidence" value="ECO:0007669"/>
    <property type="project" value="InterPro"/>
</dbReference>
<evidence type="ECO:0000259" key="8">
    <source>
        <dbReference type="Pfam" id="PF02770"/>
    </source>
</evidence>
<dbReference type="PANTHER" id="PTHR43292">
    <property type="entry name" value="ACYL-COA DEHYDROGENASE"/>
    <property type="match status" value="1"/>
</dbReference>
<dbReference type="Gene3D" id="1.20.140.10">
    <property type="entry name" value="Butyryl-CoA Dehydrogenase, subunit A, domain 3"/>
    <property type="match status" value="1"/>
</dbReference>
<evidence type="ECO:0000256" key="4">
    <source>
        <dbReference type="ARBA" id="ARBA00022827"/>
    </source>
</evidence>
<evidence type="ECO:0000313" key="10">
    <source>
        <dbReference type="EMBL" id="TDC20404.1"/>
    </source>
</evidence>
<dbReference type="Gene3D" id="1.10.540.10">
    <property type="entry name" value="Acyl-CoA dehydrogenase/oxidase, N-terminal domain"/>
    <property type="match status" value="1"/>
</dbReference>
<evidence type="ECO:0000256" key="5">
    <source>
        <dbReference type="ARBA" id="ARBA00023002"/>
    </source>
</evidence>
<dbReference type="FunFam" id="2.40.110.10:FF:000011">
    <property type="entry name" value="Acyl-CoA dehydrogenase FadE34"/>
    <property type="match status" value="1"/>
</dbReference>
<feature type="domain" description="Acyl-CoA oxidase/dehydrogenase middle" evidence="8">
    <location>
        <begin position="111"/>
        <end position="204"/>
    </location>
</feature>
<organism evidence="10 11">
    <name type="scientific">Actinomadura bangladeshensis</name>
    <dbReference type="NCBI Taxonomy" id="453573"/>
    <lineage>
        <taxon>Bacteria</taxon>
        <taxon>Bacillati</taxon>
        <taxon>Actinomycetota</taxon>
        <taxon>Actinomycetes</taxon>
        <taxon>Streptosporangiales</taxon>
        <taxon>Thermomonosporaceae</taxon>
        <taxon>Actinomadura</taxon>
    </lineage>
</organism>